<organism evidence="2 3">
    <name type="scientific">Ciona savignyi</name>
    <name type="common">Pacific transparent sea squirt</name>
    <dbReference type="NCBI Taxonomy" id="51511"/>
    <lineage>
        <taxon>Eukaryota</taxon>
        <taxon>Metazoa</taxon>
        <taxon>Chordata</taxon>
        <taxon>Tunicata</taxon>
        <taxon>Ascidiacea</taxon>
        <taxon>Phlebobranchia</taxon>
        <taxon>Cionidae</taxon>
        <taxon>Ciona</taxon>
    </lineage>
</organism>
<keyword evidence="3" id="KW-1185">Reference proteome</keyword>
<accession>H2YR17</accession>
<sequence length="155" mass="18015">MGSKMSCFTCSSRERKIRRTLKRSGRSSSRRCRFNESHYEAMAQPHFRLERIQSERLHNTDARRQHRVETFREFQLHHQVSSNEMTQCPTHPEPHVSSEHHPCHPTLPSTTLHPGSVSKNIGCSIEILECPEMSTISLRSHHSARELCSRRCSVE</sequence>
<dbReference type="InParanoid" id="H2YR17"/>
<reference evidence="2" key="2">
    <citation type="submission" date="2025-08" db="UniProtKB">
        <authorList>
            <consortium name="Ensembl"/>
        </authorList>
    </citation>
    <scope>IDENTIFICATION</scope>
</reference>
<evidence type="ECO:0000256" key="1">
    <source>
        <dbReference type="SAM" id="MobiDB-lite"/>
    </source>
</evidence>
<feature type="region of interest" description="Disordered" evidence="1">
    <location>
        <begin position="81"/>
        <end position="111"/>
    </location>
</feature>
<dbReference type="HOGENOM" id="CLU_1699461_0_0_1"/>
<name>H2YR17_CIOSA</name>
<dbReference type="GeneTree" id="ENSGT00530000069026"/>
<dbReference type="Ensembl" id="ENSCSAVT00000007880.1">
    <property type="protein sequence ID" value="ENSCSAVP00000007777.1"/>
    <property type="gene ID" value="ENSCSAVG00000004646.1"/>
</dbReference>
<dbReference type="AlphaFoldDB" id="H2YR17"/>
<reference evidence="3" key="1">
    <citation type="submission" date="2003-08" db="EMBL/GenBank/DDBJ databases">
        <authorList>
            <person name="Birren B."/>
            <person name="Nusbaum C."/>
            <person name="Abebe A."/>
            <person name="Abouelleil A."/>
            <person name="Adekoya E."/>
            <person name="Ait-zahra M."/>
            <person name="Allen N."/>
            <person name="Allen T."/>
            <person name="An P."/>
            <person name="Anderson M."/>
            <person name="Anderson S."/>
            <person name="Arachchi H."/>
            <person name="Armbruster J."/>
            <person name="Bachantsang P."/>
            <person name="Baldwin J."/>
            <person name="Barry A."/>
            <person name="Bayul T."/>
            <person name="Blitshsteyn B."/>
            <person name="Bloom T."/>
            <person name="Blye J."/>
            <person name="Boguslavskiy L."/>
            <person name="Borowsky M."/>
            <person name="Boukhgalter B."/>
            <person name="Brunache A."/>
            <person name="Butler J."/>
            <person name="Calixte N."/>
            <person name="Calvo S."/>
            <person name="Camarata J."/>
            <person name="Campo K."/>
            <person name="Chang J."/>
            <person name="Cheshatsang Y."/>
            <person name="Citroen M."/>
            <person name="Collymore A."/>
            <person name="Considine T."/>
            <person name="Cook A."/>
            <person name="Cooke P."/>
            <person name="Corum B."/>
            <person name="Cuomo C."/>
            <person name="David R."/>
            <person name="Dawoe T."/>
            <person name="Degray S."/>
            <person name="Dodge S."/>
            <person name="Dooley K."/>
            <person name="Dorje P."/>
            <person name="Dorjee K."/>
            <person name="Dorris L."/>
            <person name="Duffey N."/>
            <person name="Dupes A."/>
            <person name="Elkins T."/>
            <person name="Engels R."/>
            <person name="Erickson J."/>
            <person name="Farina A."/>
            <person name="Faro S."/>
            <person name="Ferreira P."/>
            <person name="Fischer H."/>
            <person name="Fitzgerald M."/>
            <person name="Foley K."/>
            <person name="Gage D."/>
            <person name="Galagan J."/>
            <person name="Gearin G."/>
            <person name="Gnerre S."/>
            <person name="Gnirke A."/>
            <person name="Goyette A."/>
            <person name="Graham J."/>
            <person name="Grandbois E."/>
            <person name="Gyaltsen K."/>
            <person name="Hafez N."/>
            <person name="Hagopian D."/>
            <person name="Hagos B."/>
            <person name="Hall J."/>
            <person name="Hatcher B."/>
            <person name="Heller A."/>
            <person name="Higgins H."/>
            <person name="Honan T."/>
            <person name="Horn A."/>
            <person name="Houde N."/>
            <person name="Hughes L."/>
            <person name="Hulme W."/>
            <person name="Husby E."/>
            <person name="Iliev I."/>
            <person name="Jaffe D."/>
            <person name="Jones C."/>
            <person name="Kamal M."/>
            <person name="Kamat A."/>
            <person name="Kamvysselis M."/>
            <person name="Karlsson E."/>
            <person name="Kells C."/>
            <person name="Kieu A."/>
            <person name="Kisner P."/>
            <person name="Kodira C."/>
            <person name="Kulbokas E."/>
            <person name="Labutti K."/>
            <person name="Lama D."/>
            <person name="Landers T."/>
            <person name="Leger J."/>
            <person name="Levine S."/>
            <person name="Lewis D."/>
            <person name="Lewis T."/>
            <person name="Lindblad-toh K."/>
            <person name="Liu X."/>
            <person name="Lokyitsang T."/>
            <person name="Lokyitsang Y."/>
            <person name="Lucien O."/>
            <person name="Lui A."/>
            <person name="Ma L.J."/>
            <person name="Mabbitt R."/>
            <person name="Macdonald J."/>
            <person name="Maclean C."/>
            <person name="Major J."/>
            <person name="Manning J."/>
            <person name="Marabella R."/>
            <person name="Maru K."/>
            <person name="Matthews C."/>
            <person name="Mauceli E."/>
            <person name="Mccarthy M."/>
            <person name="Mcdonough S."/>
            <person name="Mcghee T."/>
            <person name="Meldrim J."/>
            <person name="Meneus L."/>
            <person name="Mesirov J."/>
            <person name="Mihalev A."/>
            <person name="Mihova T."/>
            <person name="Mikkelsen T."/>
            <person name="Mlenga V."/>
            <person name="Moru K."/>
            <person name="Mozes J."/>
            <person name="Mulrain L."/>
            <person name="Munson G."/>
            <person name="Naylor J."/>
            <person name="Newes C."/>
            <person name="Nguyen C."/>
            <person name="Nguyen N."/>
            <person name="Nguyen T."/>
            <person name="Nicol R."/>
            <person name="Nielsen C."/>
            <person name="Nizzari M."/>
            <person name="Norbu C."/>
            <person name="Norbu N."/>
            <person name="O'donnell P."/>
            <person name="Okoawo O."/>
            <person name="O'leary S."/>
            <person name="Omotosho B."/>
            <person name="O'neill K."/>
            <person name="Osman S."/>
            <person name="Parker S."/>
            <person name="Perrin D."/>
            <person name="Phunkhang P."/>
            <person name="Piqani B."/>
            <person name="Purcell S."/>
            <person name="Rachupka T."/>
            <person name="Ramasamy U."/>
            <person name="Rameau R."/>
            <person name="Ray V."/>
            <person name="Raymond C."/>
            <person name="Retta R."/>
            <person name="Richardson S."/>
            <person name="Rise C."/>
            <person name="Rodriguez J."/>
            <person name="Rogers J."/>
            <person name="Rogov P."/>
            <person name="Rutman M."/>
            <person name="Schupbach R."/>
            <person name="Seaman C."/>
            <person name="Settipalli S."/>
            <person name="Sharpe T."/>
            <person name="Sheridan J."/>
            <person name="Sherpa N."/>
            <person name="Shi J."/>
            <person name="Smirnov S."/>
            <person name="Smith C."/>
            <person name="Sougnez C."/>
            <person name="Spencer B."/>
            <person name="Stalker J."/>
            <person name="Stange-thomann N."/>
            <person name="Stavropoulos S."/>
            <person name="Stetson K."/>
            <person name="Stone C."/>
            <person name="Stone S."/>
            <person name="Stubbs M."/>
            <person name="Talamas J."/>
            <person name="Tchuinga P."/>
            <person name="Tenzing P."/>
            <person name="Tesfaye S."/>
            <person name="Theodore J."/>
            <person name="Thoulutsang Y."/>
            <person name="Topham K."/>
            <person name="Towey S."/>
            <person name="Tsamla T."/>
            <person name="Tsomo N."/>
            <person name="Vallee D."/>
            <person name="Vassiliev H."/>
            <person name="Venkataraman V."/>
            <person name="Vinson J."/>
            <person name="Vo A."/>
            <person name="Wade C."/>
            <person name="Wang S."/>
            <person name="Wangchuk T."/>
            <person name="Wangdi T."/>
            <person name="Whittaker C."/>
            <person name="Wilkinson J."/>
            <person name="Wu Y."/>
            <person name="Wyman D."/>
            <person name="Yadav S."/>
            <person name="Yang S."/>
            <person name="Yang X."/>
            <person name="Yeager S."/>
            <person name="Yee E."/>
            <person name="Young G."/>
            <person name="Zainoun J."/>
            <person name="Zembeck L."/>
            <person name="Zimmer A."/>
            <person name="Zody M."/>
            <person name="Lander E."/>
        </authorList>
    </citation>
    <scope>NUCLEOTIDE SEQUENCE [LARGE SCALE GENOMIC DNA]</scope>
</reference>
<reference evidence="2" key="3">
    <citation type="submission" date="2025-09" db="UniProtKB">
        <authorList>
            <consortium name="Ensembl"/>
        </authorList>
    </citation>
    <scope>IDENTIFICATION</scope>
</reference>
<evidence type="ECO:0000313" key="3">
    <source>
        <dbReference type="Proteomes" id="UP000007875"/>
    </source>
</evidence>
<proteinExistence type="predicted"/>
<dbReference type="Proteomes" id="UP000007875">
    <property type="component" value="Unassembled WGS sequence"/>
</dbReference>
<feature type="compositionally biased region" description="Basic and acidic residues" evidence="1">
    <location>
        <begin position="92"/>
        <end position="102"/>
    </location>
</feature>
<protein>
    <submittedName>
        <fullName evidence="2">Uncharacterized protein</fullName>
    </submittedName>
</protein>
<evidence type="ECO:0000313" key="2">
    <source>
        <dbReference type="Ensembl" id="ENSCSAVP00000007777.1"/>
    </source>
</evidence>